<accession>A0A564XZU6</accession>
<sequence>TRSTSDNYRKKSIPRNSFSGYRHYHRDCPIRRRRWQNCIENGRNEGLCRESSRNSSSRLNSNKRTSTRTRQSHDPDRHWLRYLMLCNSTYRCDKGLHSCKDDL</sequence>
<feature type="region of interest" description="Disordered" evidence="1">
    <location>
        <begin position="45"/>
        <end position="73"/>
    </location>
</feature>
<feature type="non-terminal residue" evidence="2">
    <location>
        <position position="1"/>
    </location>
</feature>
<evidence type="ECO:0000256" key="1">
    <source>
        <dbReference type="SAM" id="MobiDB-lite"/>
    </source>
</evidence>
<organism evidence="2 3">
    <name type="scientific">Hymenolepis diminuta</name>
    <name type="common">Rat tapeworm</name>
    <dbReference type="NCBI Taxonomy" id="6216"/>
    <lineage>
        <taxon>Eukaryota</taxon>
        <taxon>Metazoa</taxon>
        <taxon>Spiralia</taxon>
        <taxon>Lophotrochozoa</taxon>
        <taxon>Platyhelminthes</taxon>
        <taxon>Cestoda</taxon>
        <taxon>Eucestoda</taxon>
        <taxon>Cyclophyllidea</taxon>
        <taxon>Hymenolepididae</taxon>
        <taxon>Hymenolepis</taxon>
    </lineage>
</organism>
<reference evidence="2 3" key="1">
    <citation type="submission" date="2019-07" db="EMBL/GenBank/DDBJ databases">
        <authorList>
            <person name="Jastrzebski P J."/>
            <person name="Paukszto L."/>
            <person name="Jastrzebski P J."/>
        </authorList>
    </citation>
    <scope>NUCLEOTIDE SEQUENCE [LARGE SCALE GENOMIC DNA]</scope>
    <source>
        <strain evidence="2 3">WMS-il1</strain>
    </source>
</reference>
<feature type="compositionally biased region" description="Low complexity" evidence="1">
    <location>
        <begin position="53"/>
        <end position="64"/>
    </location>
</feature>
<protein>
    <submittedName>
        <fullName evidence="2">Uncharacterized protein</fullName>
    </submittedName>
</protein>
<evidence type="ECO:0000313" key="3">
    <source>
        <dbReference type="Proteomes" id="UP000321570"/>
    </source>
</evidence>
<keyword evidence="3" id="KW-1185">Reference proteome</keyword>
<gene>
    <name evidence="2" type="ORF">WMSIL1_LOCUS1505</name>
</gene>
<evidence type="ECO:0000313" key="2">
    <source>
        <dbReference type="EMBL" id="VUZ40406.1"/>
    </source>
</evidence>
<dbReference type="AlphaFoldDB" id="A0A564XZU6"/>
<dbReference type="Proteomes" id="UP000321570">
    <property type="component" value="Unassembled WGS sequence"/>
</dbReference>
<feature type="region of interest" description="Disordered" evidence="1">
    <location>
        <begin position="1"/>
        <end position="22"/>
    </location>
</feature>
<name>A0A564XZU6_HYMDI</name>
<proteinExistence type="predicted"/>
<dbReference type="EMBL" id="CABIJS010000033">
    <property type="protein sequence ID" value="VUZ40406.1"/>
    <property type="molecule type" value="Genomic_DNA"/>
</dbReference>